<dbReference type="InterPro" id="IPR011122">
    <property type="entry name" value="WavE"/>
</dbReference>
<dbReference type="EMBL" id="JAUFQC010000001">
    <property type="protein sequence ID" value="MDN3608506.1"/>
    <property type="molecule type" value="Genomic_DNA"/>
</dbReference>
<dbReference type="Pfam" id="PF07507">
    <property type="entry name" value="WavE"/>
    <property type="match status" value="1"/>
</dbReference>
<name>A0ABT8BNQ9_9VIBR</name>
<accession>A0ABT8BNQ9</accession>
<reference evidence="2" key="1">
    <citation type="journal article" date="2019" name="Int. J. Syst. Evol. Microbiol.">
        <title>The Global Catalogue of Microorganisms (GCM) 10K type strain sequencing project: providing services to taxonomists for standard genome sequencing and annotation.</title>
        <authorList>
            <consortium name="The Broad Institute Genomics Platform"/>
            <consortium name="The Broad Institute Genome Sequencing Center for Infectious Disease"/>
            <person name="Wu L."/>
            <person name="Ma J."/>
        </authorList>
    </citation>
    <scope>NUCLEOTIDE SEQUENCE [LARGE SCALE GENOMIC DNA]</scope>
    <source>
        <strain evidence="2">CECT 7398</strain>
    </source>
</reference>
<sequence>MQRVIKNKMNFEDITFVIQGPIMPSVTQRSIDTIRNTFPKSHVIVSTWEGADTSQLTADETILSQDPGSTVFVYSKKDQAIPVNINRQIVSTLAGLLKVKTKYAVKLRADNVLHKTTVIDLFEQYQDRETQYAFLNQRLICSNYFAKEYERGLKVPYFYSDFFQFGETEDLITVWRQPHYEDYSFNTALAGKKQHADYPNDSVNVEQKIWSHFANQFLPARLTDEHASKYDRENSHKVMINNLVIVDGDVLGLEVPKRLRQHNGYPFHFYTYHRWQWLYEKEFHVDLKVPIGFKLAWTIATFVKTIQKGLRIKIKKQARKSMLSLKVTKTSD</sequence>
<keyword evidence="2" id="KW-1185">Reference proteome</keyword>
<protein>
    <submittedName>
        <fullName evidence="1">WavE lipopolysaccharide synthesis family protein</fullName>
    </submittedName>
</protein>
<evidence type="ECO:0000313" key="2">
    <source>
        <dbReference type="Proteomes" id="UP001238540"/>
    </source>
</evidence>
<proteinExistence type="predicted"/>
<dbReference type="Proteomes" id="UP001238540">
    <property type="component" value="Unassembled WGS sequence"/>
</dbReference>
<gene>
    <name evidence="1" type="ORF">QWZ16_01775</name>
</gene>
<evidence type="ECO:0000313" key="1">
    <source>
        <dbReference type="EMBL" id="MDN3608506.1"/>
    </source>
</evidence>
<organism evidence="1 2">
    <name type="scientific">Vibrio ostreicida</name>
    <dbReference type="NCBI Taxonomy" id="526588"/>
    <lineage>
        <taxon>Bacteria</taxon>
        <taxon>Pseudomonadati</taxon>
        <taxon>Pseudomonadota</taxon>
        <taxon>Gammaproteobacteria</taxon>
        <taxon>Vibrionales</taxon>
        <taxon>Vibrionaceae</taxon>
        <taxon>Vibrio</taxon>
    </lineage>
</organism>
<comment type="caution">
    <text evidence="1">The sequence shown here is derived from an EMBL/GenBank/DDBJ whole genome shotgun (WGS) entry which is preliminary data.</text>
</comment>